<feature type="compositionally biased region" description="Low complexity" evidence="1">
    <location>
        <begin position="278"/>
        <end position="299"/>
    </location>
</feature>
<dbReference type="EMBL" id="OZ020107">
    <property type="protein sequence ID" value="CAK9259938.1"/>
    <property type="molecule type" value="Genomic_DNA"/>
</dbReference>
<accession>A0ABP0VZJ5</accession>
<dbReference type="InterPro" id="IPR010820">
    <property type="entry name" value="DUF1421"/>
</dbReference>
<feature type="domain" description="UBA" evidence="2">
    <location>
        <begin position="502"/>
        <end position="546"/>
    </location>
</feature>
<name>A0ABP0VZJ5_9BRYO</name>
<dbReference type="Proteomes" id="UP001497444">
    <property type="component" value="Chromosome 12"/>
</dbReference>
<dbReference type="PROSITE" id="PS50030">
    <property type="entry name" value="UBA"/>
    <property type="match status" value="1"/>
</dbReference>
<evidence type="ECO:0000259" key="2">
    <source>
        <dbReference type="PROSITE" id="PS50030"/>
    </source>
</evidence>
<evidence type="ECO:0000256" key="1">
    <source>
        <dbReference type="SAM" id="MobiDB-lite"/>
    </source>
</evidence>
<evidence type="ECO:0000313" key="4">
    <source>
        <dbReference type="Proteomes" id="UP001497444"/>
    </source>
</evidence>
<feature type="compositionally biased region" description="Low complexity" evidence="1">
    <location>
        <begin position="346"/>
        <end position="355"/>
    </location>
</feature>
<protein>
    <recommendedName>
        <fullName evidence="2">UBA domain-containing protein</fullName>
    </recommendedName>
</protein>
<dbReference type="PANTHER" id="PTHR31805">
    <property type="entry name" value="RECEPTOR-LIKE KINASE, PUTATIVE (DUF1421)-RELATED"/>
    <property type="match status" value="1"/>
</dbReference>
<feature type="region of interest" description="Disordered" evidence="1">
    <location>
        <begin position="215"/>
        <end position="473"/>
    </location>
</feature>
<dbReference type="InterPro" id="IPR015940">
    <property type="entry name" value="UBA"/>
</dbReference>
<feature type="compositionally biased region" description="Pro residues" evidence="1">
    <location>
        <begin position="260"/>
        <end position="277"/>
    </location>
</feature>
<keyword evidence="4" id="KW-1185">Reference proteome</keyword>
<evidence type="ECO:0000313" key="3">
    <source>
        <dbReference type="EMBL" id="CAK9259938.1"/>
    </source>
</evidence>
<dbReference type="Pfam" id="PF07223">
    <property type="entry name" value="DUF1421"/>
    <property type="match status" value="1"/>
</dbReference>
<feature type="region of interest" description="Disordered" evidence="1">
    <location>
        <begin position="480"/>
        <end position="499"/>
    </location>
</feature>
<feature type="compositionally biased region" description="Low complexity" evidence="1">
    <location>
        <begin position="480"/>
        <end position="498"/>
    </location>
</feature>
<gene>
    <name evidence="3" type="ORF">CSSPJE1EN1_LOCUS5416</name>
</gene>
<feature type="compositionally biased region" description="Pro residues" evidence="1">
    <location>
        <begin position="313"/>
        <end position="333"/>
    </location>
</feature>
<reference evidence="3" key="1">
    <citation type="submission" date="2024-02" db="EMBL/GenBank/DDBJ databases">
        <authorList>
            <consortium name="ELIXIR-Norway"/>
            <consortium name="Elixir Norway"/>
        </authorList>
    </citation>
    <scope>NUCLEOTIDE SEQUENCE</scope>
</reference>
<feature type="compositionally biased region" description="Polar residues" evidence="1">
    <location>
        <begin position="245"/>
        <end position="257"/>
    </location>
</feature>
<proteinExistence type="predicted"/>
<dbReference type="PANTHER" id="PTHR31805:SF14">
    <property type="entry name" value="RECEPTOR-LIKE KINASE, PUTATIVE (DUF1421)-RELATED"/>
    <property type="match status" value="1"/>
</dbReference>
<feature type="compositionally biased region" description="Pro residues" evidence="1">
    <location>
        <begin position="229"/>
        <end position="239"/>
    </location>
</feature>
<organism evidence="3 4">
    <name type="scientific">Sphagnum jensenii</name>
    <dbReference type="NCBI Taxonomy" id="128206"/>
    <lineage>
        <taxon>Eukaryota</taxon>
        <taxon>Viridiplantae</taxon>
        <taxon>Streptophyta</taxon>
        <taxon>Embryophyta</taxon>
        <taxon>Bryophyta</taxon>
        <taxon>Sphagnophytina</taxon>
        <taxon>Sphagnopsida</taxon>
        <taxon>Sphagnales</taxon>
        <taxon>Sphagnaceae</taxon>
        <taxon>Sphagnum</taxon>
    </lineage>
</organism>
<sequence>MDAFGGVSSGMGSVQAGSQNDVFYDLLSNSTSALNGGGQQKKRDLVETRVSSPVVDFGNEEVQPPRYDVQPSYDFQPSASALGNSKITAFSSGNLSSSLRPPLTSEPTVHYEKEVIENATLVAVERTMKKYADNLLHVLEGISGRLTHLESTTQRLEHMVTEFKGGADENSGATDGKLRALGNMLSEVQRSVQVLRDRQELAEAHSQLAKLQLSVREGAPSAPVATQAPEPPPQSPPPPRHSDALPQQQGQSTSRHNPQLPTPPPHMLPQQPSPPLLPQQLQLQAPPAVQPEPQYQQQSPQPPPPHSMSFYSQPPPPPPPPPPPQQQQGPPPSLQQQYSHPPEAPPYGTHPQGPHQGPPPPSANYADLPPQFMPFGNRPFPQQQPPPMQTLQPQAGSGGPPMYDTQAGGSSSSSMGLPPPYHSQGRPAVPNYDQQQMNAPAGYGSPAYHRMPQPAVPSAPSSGNGGYPRLPTAQPVQHALPTATATGPGPSGPAPLSTNRVPIDEIIEKVSSMGFSKDQVRAVVRRLTENGQSVDLNIVLDKLMNGGADVQPQKGWFGRG</sequence>